<evidence type="ECO:0000313" key="3">
    <source>
        <dbReference type="Proteomes" id="UP000006727"/>
    </source>
</evidence>
<evidence type="ECO:0000313" key="2">
    <source>
        <dbReference type="EnsemblPlants" id="PAC:32950768.CDS.1"/>
    </source>
</evidence>
<dbReference type="AlphaFoldDB" id="A0A2K1IJ54"/>
<name>A0A2K1IJ54_PHYPA</name>
<keyword evidence="3" id="KW-1185">Reference proteome</keyword>
<protein>
    <submittedName>
        <fullName evidence="1 2">Uncharacterized protein</fullName>
    </submittedName>
</protein>
<dbReference type="EnsemblPlants" id="Pp3c23_12920V3.2">
    <property type="protein sequence ID" value="PAC:32950769.CDS.1"/>
    <property type="gene ID" value="Pp3c23_12920"/>
</dbReference>
<organism evidence="1">
    <name type="scientific">Physcomitrium patens</name>
    <name type="common">Spreading-leaved earth moss</name>
    <name type="synonym">Physcomitrella patens</name>
    <dbReference type="NCBI Taxonomy" id="3218"/>
    <lineage>
        <taxon>Eukaryota</taxon>
        <taxon>Viridiplantae</taxon>
        <taxon>Streptophyta</taxon>
        <taxon>Embryophyta</taxon>
        <taxon>Bryophyta</taxon>
        <taxon>Bryophytina</taxon>
        <taxon>Bryopsida</taxon>
        <taxon>Funariidae</taxon>
        <taxon>Funariales</taxon>
        <taxon>Funariaceae</taxon>
        <taxon>Physcomitrium</taxon>
    </lineage>
</organism>
<sequence>MMIAASVTRKTWTHSEPAYLIHVREIAETCTILIHISREFKYLTFKETKIKHYVSNTNQH</sequence>
<dbReference type="InParanoid" id="A0A2K1IJ54"/>
<dbReference type="Gramene" id="Pp3c23_12920V3.2">
    <property type="protein sequence ID" value="PAC:32950769.CDS.1"/>
    <property type="gene ID" value="Pp3c23_12920"/>
</dbReference>
<reference evidence="1 3" key="2">
    <citation type="journal article" date="2018" name="Plant J.">
        <title>The Physcomitrella patens chromosome-scale assembly reveals moss genome structure and evolution.</title>
        <authorList>
            <person name="Lang D."/>
            <person name="Ullrich K.K."/>
            <person name="Murat F."/>
            <person name="Fuchs J."/>
            <person name="Jenkins J."/>
            <person name="Haas F.B."/>
            <person name="Piednoel M."/>
            <person name="Gundlach H."/>
            <person name="Van Bel M."/>
            <person name="Meyberg R."/>
            <person name="Vives C."/>
            <person name="Morata J."/>
            <person name="Symeonidi A."/>
            <person name="Hiss M."/>
            <person name="Muchero W."/>
            <person name="Kamisugi Y."/>
            <person name="Saleh O."/>
            <person name="Blanc G."/>
            <person name="Decker E.L."/>
            <person name="van Gessel N."/>
            <person name="Grimwood J."/>
            <person name="Hayes R.D."/>
            <person name="Graham S.W."/>
            <person name="Gunter L.E."/>
            <person name="McDaniel S.F."/>
            <person name="Hoernstein S.N.W."/>
            <person name="Larsson A."/>
            <person name="Li F.W."/>
            <person name="Perroud P.F."/>
            <person name="Phillips J."/>
            <person name="Ranjan P."/>
            <person name="Rokshar D.S."/>
            <person name="Rothfels C.J."/>
            <person name="Schneider L."/>
            <person name="Shu S."/>
            <person name="Stevenson D.W."/>
            <person name="Thummler F."/>
            <person name="Tillich M."/>
            <person name="Villarreal Aguilar J.C."/>
            <person name="Widiez T."/>
            <person name="Wong G.K."/>
            <person name="Wymore A."/>
            <person name="Zhang Y."/>
            <person name="Zimmer A.D."/>
            <person name="Quatrano R.S."/>
            <person name="Mayer K.F.X."/>
            <person name="Goodstein D."/>
            <person name="Casacuberta J.M."/>
            <person name="Vandepoele K."/>
            <person name="Reski R."/>
            <person name="Cuming A.C."/>
            <person name="Tuskan G.A."/>
            <person name="Maumus F."/>
            <person name="Salse J."/>
            <person name="Schmutz J."/>
            <person name="Rensing S.A."/>
        </authorList>
    </citation>
    <scope>NUCLEOTIDE SEQUENCE [LARGE SCALE GENOMIC DNA]</scope>
    <source>
        <strain evidence="2 3">cv. Gransden 2004</strain>
    </source>
</reference>
<reference evidence="2" key="3">
    <citation type="submission" date="2020-12" db="UniProtKB">
        <authorList>
            <consortium name="EnsemblPlants"/>
        </authorList>
    </citation>
    <scope>IDENTIFICATION</scope>
</reference>
<evidence type="ECO:0000313" key="1">
    <source>
        <dbReference type="EMBL" id="PNR29305.1"/>
    </source>
</evidence>
<dbReference type="Proteomes" id="UP000006727">
    <property type="component" value="Chromosome 23"/>
</dbReference>
<dbReference type="EMBL" id="ABEU02000023">
    <property type="protein sequence ID" value="PNR29305.1"/>
    <property type="molecule type" value="Genomic_DNA"/>
</dbReference>
<dbReference type="Gramene" id="Pp3c23_12920V3.1">
    <property type="protein sequence ID" value="PAC:32950768.CDS.1"/>
    <property type="gene ID" value="Pp3c23_12920"/>
</dbReference>
<proteinExistence type="predicted"/>
<dbReference type="EnsemblPlants" id="Pp3c23_12920V3.1">
    <property type="protein sequence ID" value="PAC:32950768.CDS.1"/>
    <property type="gene ID" value="Pp3c23_12920"/>
</dbReference>
<reference evidence="1 3" key="1">
    <citation type="journal article" date="2008" name="Science">
        <title>The Physcomitrella genome reveals evolutionary insights into the conquest of land by plants.</title>
        <authorList>
            <person name="Rensing S."/>
            <person name="Lang D."/>
            <person name="Zimmer A."/>
            <person name="Terry A."/>
            <person name="Salamov A."/>
            <person name="Shapiro H."/>
            <person name="Nishiyama T."/>
            <person name="Perroud P.-F."/>
            <person name="Lindquist E."/>
            <person name="Kamisugi Y."/>
            <person name="Tanahashi T."/>
            <person name="Sakakibara K."/>
            <person name="Fujita T."/>
            <person name="Oishi K."/>
            <person name="Shin-I T."/>
            <person name="Kuroki Y."/>
            <person name="Toyoda A."/>
            <person name="Suzuki Y."/>
            <person name="Hashimoto A."/>
            <person name="Yamaguchi K."/>
            <person name="Sugano A."/>
            <person name="Kohara Y."/>
            <person name="Fujiyama A."/>
            <person name="Anterola A."/>
            <person name="Aoki S."/>
            <person name="Ashton N."/>
            <person name="Barbazuk W.B."/>
            <person name="Barker E."/>
            <person name="Bennetzen J."/>
            <person name="Bezanilla M."/>
            <person name="Blankenship R."/>
            <person name="Cho S.H."/>
            <person name="Dutcher S."/>
            <person name="Estelle M."/>
            <person name="Fawcett J.A."/>
            <person name="Gundlach H."/>
            <person name="Hanada K."/>
            <person name="Heyl A."/>
            <person name="Hicks K.A."/>
            <person name="Hugh J."/>
            <person name="Lohr M."/>
            <person name="Mayer K."/>
            <person name="Melkozernov A."/>
            <person name="Murata T."/>
            <person name="Nelson D."/>
            <person name="Pils B."/>
            <person name="Prigge M."/>
            <person name="Reiss B."/>
            <person name="Renner T."/>
            <person name="Rombauts S."/>
            <person name="Rushton P."/>
            <person name="Sanderfoot A."/>
            <person name="Schween G."/>
            <person name="Shiu S.-H."/>
            <person name="Stueber K."/>
            <person name="Theodoulou F.L."/>
            <person name="Tu H."/>
            <person name="Van de Peer Y."/>
            <person name="Verrier P.J."/>
            <person name="Waters E."/>
            <person name="Wood A."/>
            <person name="Yang L."/>
            <person name="Cove D."/>
            <person name="Cuming A."/>
            <person name="Hasebe M."/>
            <person name="Lucas S."/>
            <person name="Mishler D.B."/>
            <person name="Reski R."/>
            <person name="Grigoriev I."/>
            <person name="Quatrano R.S."/>
            <person name="Boore J.L."/>
        </authorList>
    </citation>
    <scope>NUCLEOTIDE SEQUENCE [LARGE SCALE GENOMIC DNA]</scope>
    <source>
        <strain evidence="2 3">cv. Gransden 2004</strain>
    </source>
</reference>
<gene>
    <name evidence="1" type="ORF">PHYPA_027997</name>
</gene>
<accession>A0A2K1IJ54</accession>